<dbReference type="GO" id="GO:0008270">
    <property type="term" value="F:zinc ion binding"/>
    <property type="evidence" value="ECO:0007669"/>
    <property type="project" value="UniProtKB-UniRule"/>
</dbReference>
<dbReference type="InterPro" id="IPR001330">
    <property type="entry name" value="Prenyltrans"/>
</dbReference>
<comment type="function">
    <text evidence="9">Catalyzes the transfer of a farnesyl moiety from farnesyl diphosphate to a cysteine at the fourth position from the C-terminus of several proteins. The beta subunit is responsible for peptide-binding.</text>
</comment>
<dbReference type="GO" id="GO:0004660">
    <property type="term" value="F:protein farnesyltransferase activity"/>
    <property type="evidence" value="ECO:0007669"/>
    <property type="project" value="UniProtKB-UniRule"/>
</dbReference>
<evidence type="ECO:0000256" key="3">
    <source>
        <dbReference type="ARBA" id="ARBA00015798"/>
    </source>
</evidence>
<accession>A0AAV9U2M8</accession>
<gene>
    <name evidence="12" type="primary">RAM1</name>
    <name evidence="12" type="ORF">TWF696_002766</name>
</gene>
<keyword evidence="6 9" id="KW-0479">Metal-binding</keyword>
<dbReference type="Gene3D" id="1.50.10.20">
    <property type="match status" value="1"/>
</dbReference>
<comment type="caution">
    <text evidence="12">The sequence shown here is derived from an EMBL/GenBank/DDBJ whole genome shotgun (WGS) entry which is preliminary data.</text>
</comment>
<evidence type="ECO:0000256" key="5">
    <source>
        <dbReference type="ARBA" id="ARBA00022679"/>
    </source>
</evidence>
<feature type="region of interest" description="Disordered" evidence="10">
    <location>
        <begin position="477"/>
        <end position="496"/>
    </location>
</feature>
<keyword evidence="5 9" id="KW-0808">Transferase</keyword>
<dbReference type="Pfam" id="PF00432">
    <property type="entry name" value="Prenyltrans"/>
    <property type="match status" value="1"/>
</dbReference>
<comment type="similarity">
    <text evidence="1 9">Belongs to the protein prenyltransferase subunit beta family.</text>
</comment>
<feature type="domain" description="Prenyltransferase alpha-alpha toroid" evidence="11">
    <location>
        <begin position="104"/>
        <end position="455"/>
    </location>
</feature>
<evidence type="ECO:0000313" key="12">
    <source>
        <dbReference type="EMBL" id="KAK6332744.1"/>
    </source>
</evidence>
<sequence length="533" mass="59044">MSSHRRPIGSKAKFKRKVVFPKNRSGGMATPENNPARDGDGDGEQEQEQAQEQQAYWSAAEQVPAMHLKLPLLIDGHVTETSRKQLGVAQMIMKEVSQTPLPLLERATHVDFLLGPLHNGLSSRYTGLDASRPWIFYWCINALTLLGEDVGRYNERAISSLKPLQHKDGGFGGGNGQSQHMAAVYAVVLTLAITAHHAARDLPEAERMDVYARSFSWINRARLLQWIRRTKLPNGGFKVNEGGEEDVRAGYCALVTLALLGYDEDELKGDPAQGEKPLLDGVLEYFKRCQTWEGGIAAKENSEAHGGYAFCVLAGLCLLGEPREMLSKYLDLDRFISWLSARQYAPEGGFSGRTNKLVDGCYSTWVGGCWALVEAAANGIESAGSPVKMHVGSMWSRKALIRYILTCCQGPRGGLRDKPGIYPDFYHSNYVLIGLSAAQHYYYYDDDEDDDEYGGASSAAEGARSPFRHAFRWKASRNVPKPSDPRDGRAGGWEEGLVPSEEDRVGMQHPLFNIPLGAEAQLESWWRLFKGAQ</sequence>
<comment type="subunit">
    <text evidence="9">Heterodimer of an alpha and a beta subunit.</text>
</comment>
<keyword evidence="4 9" id="KW-0637">Prenyltransferase</keyword>
<evidence type="ECO:0000313" key="13">
    <source>
        <dbReference type="Proteomes" id="UP001375240"/>
    </source>
</evidence>
<dbReference type="AlphaFoldDB" id="A0AAV9U2M8"/>
<dbReference type="InterPro" id="IPR008930">
    <property type="entry name" value="Terpenoid_cyclase/PrenylTrfase"/>
</dbReference>
<organism evidence="12 13">
    <name type="scientific">Orbilia brochopaga</name>
    <dbReference type="NCBI Taxonomy" id="3140254"/>
    <lineage>
        <taxon>Eukaryota</taxon>
        <taxon>Fungi</taxon>
        <taxon>Dikarya</taxon>
        <taxon>Ascomycota</taxon>
        <taxon>Pezizomycotina</taxon>
        <taxon>Orbiliomycetes</taxon>
        <taxon>Orbiliales</taxon>
        <taxon>Orbiliaceae</taxon>
        <taxon>Orbilia</taxon>
    </lineage>
</organism>
<dbReference type="EMBL" id="JAVHNQ010000014">
    <property type="protein sequence ID" value="KAK6332744.1"/>
    <property type="molecule type" value="Genomic_DNA"/>
</dbReference>
<dbReference type="CDD" id="cd02893">
    <property type="entry name" value="FTase"/>
    <property type="match status" value="1"/>
</dbReference>
<protein>
    <recommendedName>
        <fullName evidence="3 9">Protein farnesyltransferase subunit beta</fullName>
        <shortName evidence="9">FTase-beta</shortName>
        <ecNumber evidence="2 9">2.5.1.58</ecNumber>
    </recommendedName>
</protein>
<dbReference type="GO" id="GO:0097354">
    <property type="term" value="P:prenylation"/>
    <property type="evidence" value="ECO:0007669"/>
    <property type="project" value="UniProtKB-UniRule"/>
</dbReference>
<dbReference type="SUPFAM" id="SSF48239">
    <property type="entry name" value="Terpenoid cyclases/Protein prenyltransferases"/>
    <property type="match status" value="1"/>
</dbReference>
<dbReference type="PANTHER" id="PTHR11774:SF6">
    <property type="entry name" value="PROTEIN FARNESYLTRANSFERASE SUBUNIT BETA"/>
    <property type="match status" value="1"/>
</dbReference>
<dbReference type="Proteomes" id="UP001375240">
    <property type="component" value="Unassembled WGS sequence"/>
</dbReference>
<comment type="catalytic activity">
    <reaction evidence="9">
        <text>L-cysteinyl-[protein] + (2E,6E)-farnesyl diphosphate = S-(2E,6E)-farnesyl-L-cysteinyl-[protein] + diphosphate</text>
        <dbReference type="Rhea" id="RHEA:13345"/>
        <dbReference type="Rhea" id="RHEA-COMP:10131"/>
        <dbReference type="Rhea" id="RHEA-COMP:11535"/>
        <dbReference type="ChEBI" id="CHEBI:29950"/>
        <dbReference type="ChEBI" id="CHEBI:33019"/>
        <dbReference type="ChEBI" id="CHEBI:86019"/>
        <dbReference type="ChEBI" id="CHEBI:175763"/>
    </reaction>
</comment>
<evidence type="ECO:0000256" key="6">
    <source>
        <dbReference type="ARBA" id="ARBA00022723"/>
    </source>
</evidence>
<dbReference type="GO" id="GO:0005965">
    <property type="term" value="C:protein farnesyltransferase complex"/>
    <property type="evidence" value="ECO:0007669"/>
    <property type="project" value="UniProtKB-UniRule"/>
</dbReference>
<keyword evidence="7" id="KW-0677">Repeat</keyword>
<evidence type="ECO:0000256" key="2">
    <source>
        <dbReference type="ARBA" id="ARBA00012702"/>
    </source>
</evidence>
<keyword evidence="13" id="KW-1185">Reference proteome</keyword>
<evidence type="ECO:0000256" key="8">
    <source>
        <dbReference type="ARBA" id="ARBA00022833"/>
    </source>
</evidence>
<comment type="cofactor">
    <cofactor evidence="9">
        <name>Zn(2+)</name>
        <dbReference type="ChEBI" id="CHEBI:29105"/>
    </cofactor>
    <text evidence="9">Binds 1 zinc ion per subunit.</text>
</comment>
<dbReference type="InterPro" id="IPR026872">
    <property type="entry name" value="FTB"/>
</dbReference>
<proteinExistence type="inferred from homology"/>
<dbReference type="EC" id="2.5.1.58" evidence="2 9"/>
<evidence type="ECO:0000259" key="11">
    <source>
        <dbReference type="Pfam" id="PF00432"/>
    </source>
</evidence>
<dbReference type="InterPro" id="IPR045089">
    <property type="entry name" value="PGGT1B-like"/>
</dbReference>
<dbReference type="PANTHER" id="PTHR11774">
    <property type="entry name" value="GERANYLGERANYL TRANSFERASE TYPE BETA SUBUNIT"/>
    <property type="match status" value="1"/>
</dbReference>
<keyword evidence="8 9" id="KW-0862">Zinc</keyword>
<name>A0AAV9U2M8_9PEZI</name>
<evidence type="ECO:0000256" key="4">
    <source>
        <dbReference type="ARBA" id="ARBA00022602"/>
    </source>
</evidence>
<evidence type="ECO:0000256" key="10">
    <source>
        <dbReference type="SAM" id="MobiDB-lite"/>
    </source>
</evidence>
<feature type="region of interest" description="Disordered" evidence="10">
    <location>
        <begin position="1"/>
        <end position="52"/>
    </location>
</feature>
<feature type="compositionally biased region" description="Basic residues" evidence="10">
    <location>
        <begin position="1"/>
        <end position="19"/>
    </location>
</feature>
<evidence type="ECO:0000256" key="9">
    <source>
        <dbReference type="RuleBase" id="RU365056"/>
    </source>
</evidence>
<evidence type="ECO:0000256" key="1">
    <source>
        <dbReference type="ARBA" id="ARBA00010497"/>
    </source>
</evidence>
<reference evidence="12 13" key="1">
    <citation type="submission" date="2019-10" db="EMBL/GenBank/DDBJ databases">
        <authorList>
            <person name="Palmer J.M."/>
        </authorList>
    </citation>
    <scope>NUCLEOTIDE SEQUENCE [LARGE SCALE GENOMIC DNA]</scope>
    <source>
        <strain evidence="12 13">TWF696</strain>
    </source>
</reference>
<evidence type="ECO:0000256" key="7">
    <source>
        <dbReference type="ARBA" id="ARBA00022737"/>
    </source>
</evidence>